<evidence type="ECO:0000313" key="4">
    <source>
        <dbReference type="EMBL" id="RZF43556.1"/>
    </source>
</evidence>
<feature type="domain" description="Deltamethrin resistance protein prag01" evidence="3">
    <location>
        <begin position="40"/>
        <end position="85"/>
    </location>
</feature>
<accession>A0A482XCR4</accession>
<reference evidence="4 5" key="1">
    <citation type="journal article" date="2017" name="Gigascience">
        <title>Genome sequence of the small brown planthopper, Laodelphax striatellus.</title>
        <authorList>
            <person name="Zhu J."/>
            <person name="Jiang F."/>
            <person name="Wang X."/>
            <person name="Yang P."/>
            <person name="Bao Y."/>
            <person name="Zhao W."/>
            <person name="Wang W."/>
            <person name="Lu H."/>
            <person name="Wang Q."/>
            <person name="Cui N."/>
            <person name="Li J."/>
            <person name="Chen X."/>
            <person name="Luo L."/>
            <person name="Yu J."/>
            <person name="Kang L."/>
            <person name="Cui F."/>
        </authorList>
    </citation>
    <scope>NUCLEOTIDE SEQUENCE [LARGE SCALE GENOMIC DNA]</scope>
    <source>
        <strain evidence="4">Lst14</strain>
    </source>
</reference>
<dbReference type="PANTHER" id="PTHR22133">
    <property type="entry name" value="AT01821P-RELATED"/>
    <property type="match status" value="1"/>
</dbReference>
<organism evidence="4 5">
    <name type="scientific">Laodelphax striatellus</name>
    <name type="common">Small brown planthopper</name>
    <name type="synonym">Delphax striatella</name>
    <dbReference type="NCBI Taxonomy" id="195883"/>
    <lineage>
        <taxon>Eukaryota</taxon>
        <taxon>Metazoa</taxon>
        <taxon>Ecdysozoa</taxon>
        <taxon>Arthropoda</taxon>
        <taxon>Hexapoda</taxon>
        <taxon>Insecta</taxon>
        <taxon>Pterygota</taxon>
        <taxon>Neoptera</taxon>
        <taxon>Paraneoptera</taxon>
        <taxon>Hemiptera</taxon>
        <taxon>Auchenorrhyncha</taxon>
        <taxon>Fulgoroidea</taxon>
        <taxon>Delphacidae</taxon>
        <taxon>Criomorphinae</taxon>
        <taxon>Laodelphax</taxon>
    </lineage>
</organism>
<evidence type="ECO:0000256" key="1">
    <source>
        <dbReference type="SAM" id="MobiDB-lite"/>
    </source>
</evidence>
<keyword evidence="2" id="KW-1133">Transmembrane helix</keyword>
<dbReference type="InParanoid" id="A0A482XCR4"/>
<gene>
    <name evidence="4" type="ORF">LSTR_LSTR012836</name>
</gene>
<dbReference type="OrthoDB" id="9981889at2759"/>
<keyword evidence="2" id="KW-0812">Transmembrane</keyword>
<feature type="transmembrane region" description="Helical" evidence="2">
    <location>
        <begin position="64"/>
        <end position="88"/>
    </location>
</feature>
<evidence type="ECO:0000256" key="2">
    <source>
        <dbReference type="SAM" id="Phobius"/>
    </source>
</evidence>
<name>A0A482XCR4_LAOST</name>
<evidence type="ECO:0000313" key="5">
    <source>
        <dbReference type="Proteomes" id="UP000291343"/>
    </source>
</evidence>
<feature type="region of interest" description="Disordered" evidence="1">
    <location>
        <begin position="18"/>
        <end position="40"/>
    </location>
</feature>
<keyword evidence="5" id="KW-1185">Reference proteome</keyword>
<keyword evidence="2" id="KW-0472">Membrane</keyword>
<evidence type="ECO:0000259" key="3">
    <source>
        <dbReference type="Pfam" id="PF16020"/>
    </source>
</evidence>
<dbReference type="PANTHER" id="PTHR22133:SF2">
    <property type="entry name" value="AT01821P-RELATED"/>
    <property type="match status" value="1"/>
</dbReference>
<protein>
    <recommendedName>
        <fullName evidence="3">Deltamethrin resistance protein prag01 domain-containing protein</fullName>
    </recommendedName>
</protein>
<comment type="caution">
    <text evidence="4">The sequence shown here is derived from an EMBL/GenBank/DDBJ whole genome shotgun (WGS) entry which is preliminary data.</text>
</comment>
<sequence length="97" mass="10526">MISSVVRPLARKVVSRSAQSTSVRQLAHEPAHKPGSSLMDQLPVPEGSWEADFKAKNAKYNMQLIAGVGVFIATLAFGELNGFFYAGARLPELPKKN</sequence>
<dbReference type="Proteomes" id="UP000291343">
    <property type="component" value="Unassembled WGS sequence"/>
</dbReference>
<dbReference type="InterPro" id="IPR031973">
    <property type="entry name" value="Deltameth_res_prag01"/>
</dbReference>
<dbReference type="AlphaFoldDB" id="A0A482XCR4"/>
<dbReference type="Pfam" id="PF16020">
    <property type="entry name" value="Deltameth_res"/>
    <property type="match status" value="1"/>
</dbReference>
<dbReference type="STRING" id="195883.A0A482XCR4"/>
<proteinExistence type="predicted"/>
<dbReference type="FunCoup" id="A0A482XCR4">
    <property type="interactions" value="269"/>
</dbReference>
<dbReference type="EMBL" id="QKKF02012640">
    <property type="protein sequence ID" value="RZF43556.1"/>
    <property type="molecule type" value="Genomic_DNA"/>
</dbReference>